<accession>H6SKV1</accession>
<dbReference type="Gene3D" id="3.30.70.2740">
    <property type="match status" value="1"/>
</dbReference>
<proteinExistence type="inferred from homology"/>
<sequence length="602" mass="63322">MPRCTTSPPFMTPWPTILPESGRPSTCPPKSSFCRPSVWFGPGKDKPTPGRLPMPPCGSGCKAACWSGWPKRPAFQGTTSRAPRVPPAPGPLIRRRPSRGPARGREQGEVWGGGSPPQAPPFLGGEVLGGFEMTELLEALQETLGPSHVLTGAEAAPALIDPLGLFQGRALAVVRPADSGEVAAVVRLCRDARVPIVPQGGNTGLVGAATPDASGRAVVLSLGRLNRIRAIDPDNDTLTVEAGCVVAQVQAAAEAAGRLFPLSLGSEGSCTIGGTLATNAGGLQVLRYGTARDLALGLEVVTAEGEIWDGLRGLRKDNTGYRLRDLYIGSEGTLGVITAATLKLFPRPASRALAFVSLPSLEAAVAFLAQARLHVDGGPSAFEIISRPLLDLVSRHAPEERLPPLGGGVPWFALLEVSSTTPKEGARAVLEEVTAAALDAGLVVDAVVAQDLAQEQALWRLREHGLGAAMARQGRTLKHDVSLPLSRIPAFMSASAAALRAQFGAVRPLVFGHLGDGNLHYNVAHDPAQSIDRLVAQAEAIHQLIHDMVHAHQGSISAEHGIGQRKRDQLPRYKSALELSLMSRLKQALDPLSLMNPGKVLP</sequence>
<comment type="similarity">
    <text evidence="2">Belongs to the FAD-binding oxidoreductase/transferase type 4 family.</text>
</comment>
<dbReference type="PROSITE" id="PS51387">
    <property type="entry name" value="FAD_PCMH"/>
    <property type="match status" value="1"/>
</dbReference>
<dbReference type="InterPro" id="IPR006094">
    <property type="entry name" value="Oxid_FAD_bind_N"/>
</dbReference>
<comment type="cofactor">
    <cofactor evidence="1">
        <name>FAD</name>
        <dbReference type="ChEBI" id="CHEBI:57692"/>
    </cofactor>
</comment>
<dbReference type="InterPro" id="IPR051264">
    <property type="entry name" value="FAD-oxidored/transferase_4"/>
</dbReference>
<dbReference type="Pfam" id="PF02913">
    <property type="entry name" value="FAD-oxidase_C"/>
    <property type="match status" value="1"/>
</dbReference>
<dbReference type="InterPro" id="IPR016171">
    <property type="entry name" value="Vanillyl_alc_oxidase_C-sub2"/>
</dbReference>
<feature type="region of interest" description="Disordered" evidence="5">
    <location>
        <begin position="74"/>
        <end position="119"/>
    </location>
</feature>
<protein>
    <submittedName>
        <fullName evidence="7">FAD/FMN-containing dehydrogenase</fullName>
    </submittedName>
</protein>
<dbReference type="GO" id="GO:0003824">
    <property type="term" value="F:catalytic activity"/>
    <property type="evidence" value="ECO:0007669"/>
    <property type="project" value="InterPro"/>
</dbReference>
<dbReference type="InterPro" id="IPR036318">
    <property type="entry name" value="FAD-bd_PCMH-like_sf"/>
</dbReference>
<dbReference type="EMBL" id="HE663493">
    <property type="protein sequence ID" value="CCG08616.1"/>
    <property type="molecule type" value="Genomic_DNA"/>
</dbReference>
<dbReference type="PATRIC" id="fig|1150469.3.peg.2237"/>
<dbReference type="Gene3D" id="3.30.70.2190">
    <property type="match status" value="1"/>
</dbReference>
<dbReference type="KEGG" id="rpm:RSPPHO_01990"/>
<dbReference type="HOGENOM" id="CLU_017779_4_1_5"/>
<evidence type="ECO:0000256" key="5">
    <source>
        <dbReference type="SAM" id="MobiDB-lite"/>
    </source>
</evidence>
<dbReference type="InterPro" id="IPR016169">
    <property type="entry name" value="FAD-bd_PCMH_sub2"/>
</dbReference>
<dbReference type="InterPro" id="IPR004113">
    <property type="entry name" value="FAD-bd_oxidored_4_C"/>
</dbReference>
<dbReference type="InterPro" id="IPR016164">
    <property type="entry name" value="FAD-linked_Oxase-like_C"/>
</dbReference>
<dbReference type="FunFam" id="1.10.45.10:FF:000001">
    <property type="entry name" value="D-lactate dehydrogenase mitochondrial"/>
    <property type="match status" value="1"/>
</dbReference>
<reference evidence="7 8" key="1">
    <citation type="submission" date="2012-02" db="EMBL/GenBank/DDBJ databases">
        <title>Shotgun genome sequence of Phaeospirillum photometricum DSM 122.</title>
        <authorList>
            <person name="Duquesne K."/>
            <person name="Sturgis J."/>
        </authorList>
    </citation>
    <scope>NUCLEOTIDE SEQUENCE [LARGE SCALE GENOMIC DNA]</scope>
    <source>
        <strain evidence="8">DSM122</strain>
    </source>
</reference>
<evidence type="ECO:0000259" key="6">
    <source>
        <dbReference type="PROSITE" id="PS51387"/>
    </source>
</evidence>
<dbReference type="STRING" id="1150469.RSPPHO_01990"/>
<evidence type="ECO:0000256" key="4">
    <source>
        <dbReference type="ARBA" id="ARBA00022827"/>
    </source>
</evidence>
<name>H6SKV1_PARPM</name>
<dbReference type="eggNOG" id="COG0277">
    <property type="taxonomic scope" value="Bacteria"/>
</dbReference>
<dbReference type="AlphaFoldDB" id="H6SKV1"/>
<dbReference type="InterPro" id="IPR016166">
    <property type="entry name" value="FAD-bd_PCMH"/>
</dbReference>
<evidence type="ECO:0000256" key="2">
    <source>
        <dbReference type="ARBA" id="ARBA00008000"/>
    </source>
</evidence>
<dbReference type="Proteomes" id="UP000033220">
    <property type="component" value="Chromosome DSM 122"/>
</dbReference>
<dbReference type="SUPFAM" id="SSF56176">
    <property type="entry name" value="FAD-binding/transporter-associated domain-like"/>
    <property type="match status" value="1"/>
</dbReference>
<dbReference type="Gene3D" id="3.30.465.10">
    <property type="match status" value="1"/>
</dbReference>
<gene>
    <name evidence="7" type="ORF">RSPPHO_01990</name>
</gene>
<keyword evidence="4" id="KW-0274">FAD</keyword>
<keyword evidence="8" id="KW-1185">Reference proteome</keyword>
<dbReference type="Pfam" id="PF01565">
    <property type="entry name" value="FAD_binding_4"/>
    <property type="match status" value="1"/>
</dbReference>
<dbReference type="PANTHER" id="PTHR43716">
    <property type="entry name" value="D-2-HYDROXYGLUTARATE DEHYDROGENASE, MITOCHONDRIAL"/>
    <property type="match status" value="1"/>
</dbReference>
<evidence type="ECO:0000256" key="3">
    <source>
        <dbReference type="ARBA" id="ARBA00022630"/>
    </source>
</evidence>
<feature type="domain" description="FAD-binding PCMH-type" evidence="6">
    <location>
        <begin position="166"/>
        <end position="347"/>
    </location>
</feature>
<dbReference type="Gene3D" id="1.10.45.10">
    <property type="entry name" value="Vanillyl-alcohol Oxidase, Chain A, domain 4"/>
    <property type="match status" value="1"/>
</dbReference>
<dbReference type="GO" id="GO:0071949">
    <property type="term" value="F:FAD binding"/>
    <property type="evidence" value="ECO:0007669"/>
    <property type="project" value="InterPro"/>
</dbReference>
<dbReference type="PANTHER" id="PTHR43716:SF2">
    <property type="entry name" value="BLL6224 PROTEIN"/>
    <property type="match status" value="1"/>
</dbReference>
<dbReference type="SUPFAM" id="SSF55103">
    <property type="entry name" value="FAD-linked oxidases, C-terminal domain"/>
    <property type="match status" value="1"/>
</dbReference>
<evidence type="ECO:0000256" key="1">
    <source>
        <dbReference type="ARBA" id="ARBA00001974"/>
    </source>
</evidence>
<keyword evidence="3" id="KW-0285">Flavoprotein</keyword>
<evidence type="ECO:0000313" key="7">
    <source>
        <dbReference type="EMBL" id="CCG08616.1"/>
    </source>
</evidence>
<organism evidence="7 8">
    <name type="scientific">Pararhodospirillum photometricum DSM 122</name>
    <dbReference type="NCBI Taxonomy" id="1150469"/>
    <lineage>
        <taxon>Bacteria</taxon>
        <taxon>Pseudomonadati</taxon>
        <taxon>Pseudomonadota</taxon>
        <taxon>Alphaproteobacteria</taxon>
        <taxon>Rhodospirillales</taxon>
        <taxon>Rhodospirillaceae</taxon>
        <taxon>Pararhodospirillum</taxon>
    </lineage>
</organism>
<dbReference type="GO" id="GO:0022904">
    <property type="term" value="P:respiratory electron transport chain"/>
    <property type="evidence" value="ECO:0007669"/>
    <property type="project" value="TreeGrafter"/>
</dbReference>
<evidence type="ECO:0000313" key="8">
    <source>
        <dbReference type="Proteomes" id="UP000033220"/>
    </source>
</evidence>